<dbReference type="Proteomes" id="UP000306888">
    <property type="component" value="Unassembled WGS sequence"/>
</dbReference>
<comment type="caution">
    <text evidence="2">The sequence shown here is derived from an EMBL/GenBank/DDBJ whole genome shotgun (WGS) entry which is preliminary data.</text>
</comment>
<evidence type="ECO:0000256" key="1">
    <source>
        <dbReference type="SAM" id="SignalP"/>
    </source>
</evidence>
<protein>
    <submittedName>
        <fullName evidence="2">Uncharacterized protein</fullName>
    </submittedName>
</protein>
<dbReference type="AlphaFoldDB" id="A0A4S2DLG7"/>
<gene>
    <name evidence="2" type="ORF">E5347_10910</name>
</gene>
<feature type="chain" id="PRO_5020230738" evidence="1">
    <location>
        <begin position="29"/>
        <end position="126"/>
    </location>
</feature>
<evidence type="ECO:0000313" key="3">
    <source>
        <dbReference type="Proteomes" id="UP000306888"/>
    </source>
</evidence>
<name>A0A4S2DLG7_9CLOT</name>
<accession>A0A4S2DLG7</accession>
<feature type="signal peptide" evidence="1">
    <location>
        <begin position="1"/>
        <end position="28"/>
    </location>
</feature>
<dbReference type="EMBL" id="SRYR01000005">
    <property type="protein sequence ID" value="TGY41821.1"/>
    <property type="molecule type" value="Genomic_DNA"/>
</dbReference>
<dbReference type="RefSeq" id="WP_136007264.1">
    <property type="nucleotide sequence ID" value="NZ_SRYR01000005.1"/>
</dbReference>
<sequence>MNKTKSIKLFAGGLVALLGISSADIVKAYDNIENKQVESSIQLNTIEIQKTLNGYLSNKWEESKESKIIENEYVVSDSLQEKYDKLKAEYENKWSQEIGEIIQWYKLNLDINSIDNINELFKVNLI</sequence>
<proteinExistence type="predicted"/>
<keyword evidence="1" id="KW-0732">Signal</keyword>
<keyword evidence="3" id="KW-1185">Reference proteome</keyword>
<evidence type="ECO:0000313" key="2">
    <source>
        <dbReference type="EMBL" id="TGY41821.1"/>
    </source>
</evidence>
<reference evidence="2 3" key="1">
    <citation type="submission" date="2019-04" db="EMBL/GenBank/DDBJ databases">
        <title>Microbes associate with the intestines of laboratory mice.</title>
        <authorList>
            <person name="Navarre W."/>
            <person name="Wong E."/>
            <person name="Huang K."/>
            <person name="Tropini C."/>
            <person name="Ng K."/>
            <person name="Yu B."/>
        </authorList>
    </citation>
    <scope>NUCLEOTIDE SEQUENCE [LARGE SCALE GENOMIC DNA]</scope>
    <source>
        <strain evidence="2 3">NM50_B9-20</strain>
    </source>
</reference>
<organism evidence="2 3">
    <name type="scientific">Clostridium sartagoforme</name>
    <dbReference type="NCBI Taxonomy" id="84031"/>
    <lineage>
        <taxon>Bacteria</taxon>
        <taxon>Bacillati</taxon>
        <taxon>Bacillota</taxon>
        <taxon>Clostridia</taxon>
        <taxon>Eubacteriales</taxon>
        <taxon>Clostridiaceae</taxon>
        <taxon>Clostridium</taxon>
    </lineage>
</organism>